<feature type="transmembrane region" description="Helical" evidence="5">
    <location>
        <begin position="230"/>
        <end position="252"/>
    </location>
</feature>
<gene>
    <name evidence="7" type="ORF">SAMN05660420_01985</name>
</gene>
<feature type="transmembrane region" description="Helical" evidence="5">
    <location>
        <begin position="296"/>
        <end position="315"/>
    </location>
</feature>
<dbReference type="PANTHER" id="PTHR43826:SF3">
    <property type="entry name" value="GLUCOSE-6-PHOSPHATE EXCHANGER SLC37A4"/>
    <property type="match status" value="1"/>
</dbReference>
<dbReference type="Gene3D" id="1.20.1250.20">
    <property type="entry name" value="MFS general substrate transporter like domains"/>
    <property type="match status" value="2"/>
</dbReference>
<feature type="domain" description="Major facilitator superfamily (MFS) profile" evidence="6">
    <location>
        <begin position="15"/>
        <end position="424"/>
    </location>
</feature>
<organism evidence="7 8">
    <name type="scientific">Desulfuromusa kysingii</name>
    <dbReference type="NCBI Taxonomy" id="37625"/>
    <lineage>
        <taxon>Bacteria</taxon>
        <taxon>Pseudomonadati</taxon>
        <taxon>Thermodesulfobacteriota</taxon>
        <taxon>Desulfuromonadia</taxon>
        <taxon>Desulfuromonadales</taxon>
        <taxon>Geopsychrobacteraceae</taxon>
        <taxon>Desulfuromusa</taxon>
    </lineage>
</organism>
<dbReference type="PROSITE" id="PS50850">
    <property type="entry name" value="MFS"/>
    <property type="match status" value="1"/>
</dbReference>
<comment type="subcellular location">
    <subcellularLocation>
        <location evidence="1">Endomembrane system</location>
        <topology evidence="1">Multi-pass membrane protein</topology>
    </subcellularLocation>
</comment>
<dbReference type="InterPro" id="IPR020846">
    <property type="entry name" value="MFS_dom"/>
</dbReference>
<keyword evidence="8" id="KW-1185">Reference proteome</keyword>
<dbReference type="Pfam" id="PF07690">
    <property type="entry name" value="MFS_1"/>
    <property type="match status" value="1"/>
</dbReference>
<evidence type="ECO:0000256" key="1">
    <source>
        <dbReference type="ARBA" id="ARBA00004127"/>
    </source>
</evidence>
<dbReference type="GO" id="GO:0016020">
    <property type="term" value="C:membrane"/>
    <property type="evidence" value="ECO:0007669"/>
    <property type="project" value="InterPro"/>
</dbReference>
<feature type="transmembrane region" description="Helical" evidence="5">
    <location>
        <begin position="321"/>
        <end position="345"/>
    </location>
</feature>
<evidence type="ECO:0000256" key="3">
    <source>
        <dbReference type="ARBA" id="ARBA00022989"/>
    </source>
</evidence>
<dbReference type="Proteomes" id="UP000199409">
    <property type="component" value="Unassembled WGS sequence"/>
</dbReference>
<dbReference type="PANTHER" id="PTHR43826">
    <property type="entry name" value="GLUCOSE-6-PHOSPHATE EXCHANGER SLC37A4"/>
    <property type="match status" value="1"/>
</dbReference>
<keyword evidence="4 5" id="KW-0472">Membrane</keyword>
<dbReference type="InterPro" id="IPR000849">
    <property type="entry name" value="Sugar_P_transporter"/>
</dbReference>
<feature type="transmembrane region" description="Helical" evidence="5">
    <location>
        <begin position="106"/>
        <end position="124"/>
    </location>
</feature>
<dbReference type="STRING" id="37625.SAMN05660420_01985"/>
<feature type="transmembrane region" description="Helical" evidence="5">
    <location>
        <begin position="264"/>
        <end position="284"/>
    </location>
</feature>
<feature type="transmembrane region" description="Helical" evidence="5">
    <location>
        <begin position="81"/>
        <end position="100"/>
    </location>
</feature>
<dbReference type="PIRSF" id="PIRSF002808">
    <property type="entry name" value="Hexose_phosphate_transp"/>
    <property type="match status" value="1"/>
</dbReference>
<dbReference type="GO" id="GO:0061513">
    <property type="term" value="F:glucose 6-phosphate:phosphate antiporter activity"/>
    <property type="evidence" value="ECO:0007669"/>
    <property type="project" value="TreeGrafter"/>
</dbReference>
<keyword evidence="2 5" id="KW-0812">Transmembrane</keyword>
<feature type="transmembrane region" description="Helical" evidence="5">
    <location>
        <begin position="357"/>
        <end position="380"/>
    </location>
</feature>
<proteinExistence type="predicted"/>
<feature type="transmembrane region" description="Helical" evidence="5">
    <location>
        <begin position="392"/>
        <end position="417"/>
    </location>
</feature>
<dbReference type="InterPro" id="IPR011701">
    <property type="entry name" value="MFS"/>
</dbReference>
<feature type="transmembrane region" description="Helical" evidence="5">
    <location>
        <begin position="12"/>
        <end position="29"/>
    </location>
</feature>
<sequence length="426" mass="46106">MPSALAKTLRYRWLIFGVLGCGYILVYFHRLCPAVLAVDMMRDLQTGGVILGLLSSAYFYPYAIMQLPAGILADSWGARRTIPLFLLVAATGSLLLSQATSLGLAVVGRGMVGLGVSMLFAPTMKVLSEWFRAEEFAIMTGSLLALGGLGALFSTVPLAMLSDQVGWRSSFLIVALLTLILALLIWLIVRDRPADLGWQSPITHPAETTPKIKPLHGMLLVIRSRSVRPIILWFFLLPTIYLTFAGLWGGPFLQQIYGFTPVRVAKILSLTVAGKIFGSFFLVWLSNRIFKGRKAVLVLSSLVTLAITLILVFATDQLNLASLYIICFLLGAFSSGSAVIGFTAAKELFPPHSTGTAIGLVTLFPFAGTAILQPLLGWILERHGQDSNIFGLAAYQQAFTILLICASLSLVAGLFAVETLPRKPGK</sequence>
<feature type="transmembrane region" description="Helical" evidence="5">
    <location>
        <begin position="136"/>
        <end position="159"/>
    </location>
</feature>
<name>A0A1H4AUN9_9BACT</name>
<dbReference type="GO" id="GO:0035435">
    <property type="term" value="P:phosphate ion transmembrane transport"/>
    <property type="evidence" value="ECO:0007669"/>
    <property type="project" value="TreeGrafter"/>
</dbReference>
<reference evidence="7 8" key="1">
    <citation type="submission" date="2016-10" db="EMBL/GenBank/DDBJ databases">
        <authorList>
            <person name="de Groot N.N."/>
        </authorList>
    </citation>
    <scope>NUCLEOTIDE SEQUENCE [LARGE SCALE GENOMIC DNA]</scope>
    <source>
        <strain evidence="7 8">DSM 7343</strain>
    </source>
</reference>
<dbReference type="RefSeq" id="WP_092347560.1">
    <property type="nucleotide sequence ID" value="NZ_FNQN01000005.1"/>
</dbReference>
<dbReference type="InterPro" id="IPR036259">
    <property type="entry name" value="MFS_trans_sf"/>
</dbReference>
<evidence type="ECO:0000256" key="2">
    <source>
        <dbReference type="ARBA" id="ARBA00022692"/>
    </source>
</evidence>
<accession>A0A1H4AUN9</accession>
<dbReference type="OrthoDB" id="5315372at2"/>
<protein>
    <submittedName>
        <fullName evidence="7">Sugar phosphate permease</fullName>
    </submittedName>
</protein>
<dbReference type="EMBL" id="FNQN01000005">
    <property type="protein sequence ID" value="SEA39517.1"/>
    <property type="molecule type" value="Genomic_DNA"/>
</dbReference>
<dbReference type="SUPFAM" id="SSF103473">
    <property type="entry name" value="MFS general substrate transporter"/>
    <property type="match status" value="1"/>
</dbReference>
<evidence type="ECO:0000256" key="5">
    <source>
        <dbReference type="SAM" id="Phobius"/>
    </source>
</evidence>
<feature type="transmembrane region" description="Helical" evidence="5">
    <location>
        <begin position="49"/>
        <end position="69"/>
    </location>
</feature>
<evidence type="ECO:0000313" key="7">
    <source>
        <dbReference type="EMBL" id="SEA39517.1"/>
    </source>
</evidence>
<keyword evidence="3 5" id="KW-1133">Transmembrane helix</keyword>
<dbReference type="GO" id="GO:0012505">
    <property type="term" value="C:endomembrane system"/>
    <property type="evidence" value="ECO:0007669"/>
    <property type="project" value="UniProtKB-SubCell"/>
</dbReference>
<evidence type="ECO:0000259" key="6">
    <source>
        <dbReference type="PROSITE" id="PS50850"/>
    </source>
</evidence>
<dbReference type="AlphaFoldDB" id="A0A1H4AUN9"/>
<evidence type="ECO:0000313" key="8">
    <source>
        <dbReference type="Proteomes" id="UP000199409"/>
    </source>
</evidence>
<feature type="transmembrane region" description="Helical" evidence="5">
    <location>
        <begin position="171"/>
        <end position="189"/>
    </location>
</feature>
<evidence type="ECO:0000256" key="4">
    <source>
        <dbReference type="ARBA" id="ARBA00023136"/>
    </source>
</evidence>
<dbReference type="InterPro" id="IPR051337">
    <property type="entry name" value="OPA_Antiporter"/>
</dbReference>